<comment type="caution">
    <text evidence="2">The sequence shown here is derived from an EMBL/GenBank/DDBJ whole genome shotgun (WGS) entry which is preliminary data.</text>
</comment>
<proteinExistence type="predicted"/>
<organism evidence="2 3">
    <name type="scientific">Mangrovibacterium diazotrophicum</name>
    <dbReference type="NCBI Taxonomy" id="1261403"/>
    <lineage>
        <taxon>Bacteria</taxon>
        <taxon>Pseudomonadati</taxon>
        <taxon>Bacteroidota</taxon>
        <taxon>Bacteroidia</taxon>
        <taxon>Marinilabiliales</taxon>
        <taxon>Prolixibacteraceae</taxon>
        <taxon>Mangrovibacterium</taxon>
    </lineage>
</organism>
<evidence type="ECO:0000313" key="2">
    <source>
        <dbReference type="EMBL" id="RKD88382.1"/>
    </source>
</evidence>
<evidence type="ECO:0008006" key="4">
    <source>
        <dbReference type="Google" id="ProtNLM"/>
    </source>
</evidence>
<evidence type="ECO:0000256" key="1">
    <source>
        <dbReference type="SAM" id="Phobius"/>
    </source>
</evidence>
<dbReference type="Proteomes" id="UP000283387">
    <property type="component" value="Unassembled WGS sequence"/>
</dbReference>
<gene>
    <name evidence="2" type="ORF">BC643_3531</name>
</gene>
<sequence length="189" mass="22531">MMNDFDDILEKTFRDNKAIFEEDAPPGHFERFEQRLNQQHIRPFYRQRKFYLRVAAAVVFVLLVGNQVRMYMDRPAEQPATLSSVSPEYREAEFYYTTSIDEGMRHWKRLTADGEISQEEQDMMKQEIAEFDATYKRLQEELAANPEDERVINAMLELYQTRLSIINLIINKLEDIKKLKENNHDESEI</sequence>
<dbReference type="EMBL" id="RAPN01000002">
    <property type="protein sequence ID" value="RKD88382.1"/>
    <property type="molecule type" value="Genomic_DNA"/>
</dbReference>
<dbReference type="AlphaFoldDB" id="A0A419VYT4"/>
<name>A0A419VYT4_9BACT</name>
<evidence type="ECO:0000313" key="3">
    <source>
        <dbReference type="Proteomes" id="UP000283387"/>
    </source>
</evidence>
<dbReference type="OrthoDB" id="1143801at2"/>
<feature type="transmembrane region" description="Helical" evidence="1">
    <location>
        <begin position="50"/>
        <end position="68"/>
    </location>
</feature>
<keyword evidence="1" id="KW-1133">Transmembrane helix</keyword>
<keyword evidence="3" id="KW-1185">Reference proteome</keyword>
<dbReference type="RefSeq" id="WP_120274547.1">
    <property type="nucleotide sequence ID" value="NZ_RAPN01000002.1"/>
</dbReference>
<keyword evidence="1" id="KW-0472">Membrane</keyword>
<reference evidence="2 3" key="1">
    <citation type="submission" date="2018-09" db="EMBL/GenBank/DDBJ databases">
        <title>Genomic Encyclopedia of Archaeal and Bacterial Type Strains, Phase II (KMG-II): from individual species to whole genera.</title>
        <authorList>
            <person name="Goeker M."/>
        </authorList>
    </citation>
    <scope>NUCLEOTIDE SEQUENCE [LARGE SCALE GENOMIC DNA]</scope>
    <source>
        <strain evidence="2 3">DSM 27148</strain>
    </source>
</reference>
<accession>A0A419VYT4</accession>
<keyword evidence="1" id="KW-0812">Transmembrane</keyword>
<protein>
    <recommendedName>
        <fullName evidence="4">Anti-sigma factor</fullName>
    </recommendedName>
</protein>